<feature type="transmembrane region" description="Helical" evidence="1">
    <location>
        <begin position="20"/>
        <end position="38"/>
    </location>
</feature>
<dbReference type="AlphaFoldDB" id="A0AAD6D0F5"/>
<proteinExistence type="predicted"/>
<evidence type="ECO:0000313" key="3">
    <source>
        <dbReference type="Proteomes" id="UP001220324"/>
    </source>
</evidence>
<protein>
    <submittedName>
        <fullName evidence="2">MFS general substrate transporter</fullName>
    </submittedName>
</protein>
<dbReference type="InterPro" id="IPR036259">
    <property type="entry name" value="MFS_trans_sf"/>
</dbReference>
<gene>
    <name evidence="2" type="ORF">N7494_004340</name>
</gene>
<keyword evidence="1" id="KW-1133">Transmembrane helix</keyword>
<comment type="caution">
    <text evidence="2">The sequence shown here is derived from an EMBL/GenBank/DDBJ whole genome shotgun (WGS) entry which is preliminary data.</text>
</comment>
<feature type="transmembrane region" description="Helical" evidence="1">
    <location>
        <begin position="86"/>
        <end position="110"/>
    </location>
</feature>
<sequence>MLGLSPVAGRLYDGYGRRFPIMIGSFLHLFDLMMTSLSTKYYQSILNQSPMTHSHNCRALAGGFAIPGSSLGGVVFLLMMNHLLSAIGFAWTMRACTFLILGLLLITCTLMSSHVTHTHKEFKLSSYLNRCGDVTSCSCASPASSCIVHRLRLPFSD</sequence>
<evidence type="ECO:0000256" key="1">
    <source>
        <dbReference type="SAM" id="Phobius"/>
    </source>
</evidence>
<keyword evidence="3" id="KW-1185">Reference proteome</keyword>
<keyword evidence="1" id="KW-0472">Membrane</keyword>
<reference evidence="2 3" key="1">
    <citation type="journal article" date="2023" name="IMA Fungus">
        <title>Comparative genomic study of the Penicillium genus elucidates a diverse pangenome and 15 lateral gene transfer events.</title>
        <authorList>
            <person name="Petersen C."/>
            <person name="Sorensen T."/>
            <person name="Nielsen M.R."/>
            <person name="Sondergaard T.E."/>
            <person name="Sorensen J.L."/>
            <person name="Fitzpatrick D.A."/>
            <person name="Frisvad J.C."/>
            <person name="Nielsen K.L."/>
        </authorList>
    </citation>
    <scope>NUCLEOTIDE SEQUENCE [LARGE SCALE GENOMIC DNA]</scope>
    <source>
        <strain evidence="2 3">IBT 35679</strain>
    </source>
</reference>
<evidence type="ECO:0000313" key="2">
    <source>
        <dbReference type="EMBL" id="KAJ5546755.1"/>
    </source>
</evidence>
<dbReference type="EMBL" id="JAQIZZ010000003">
    <property type="protein sequence ID" value="KAJ5546755.1"/>
    <property type="molecule type" value="Genomic_DNA"/>
</dbReference>
<feature type="transmembrane region" description="Helical" evidence="1">
    <location>
        <begin position="59"/>
        <end position="80"/>
    </location>
</feature>
<keyword evidence="1" id="KW-0812">Transmembrane</keyword>
<dbReference type="Proteomes" id="UP001220324">
    <property type="component" value="Unassembled WGS sequence"/>
</dbReference>
<name>A0AAD6D0F5_9EURO</name>
<dbReference type="SUPFAM" id="SSF103473">
    <property type="entry name" value="MFS general substrate transporter"/>
    <property type="match status" value="1"/>
</dbReference>
<accession>A0AAD6D0F5</accession>
<organism evidence="2 3">
    <name type="scientific">Penicillium frequentans</name>
    <dbReference type="NCBI Taxonomy" id="3151616"/>
    <lineage>
        <taxon>Eukaryota</taxon>
        <taxon>Fungi</taxon>
        <taxon>Dikarya</taxon>
        <taxon>Ascomycota</taxon>
        <taxon>Pezizomycotina</taxon>
        <taxon>Eurotiomycetes</taxon>
        <taxon>Eurotiomycetidae</taxon>
        <taxon>Eurotiales</taxon>
        <taxon>Aspergillaceae</taxon>
        <taxon>Penicillium</taxon>
    </lineage>
</organism>